<name>A0A9Q3ERP6_9BASI</name>
<dbReference type="AlphaFoldDB" id="A0A9Q3ERP6"/>
<accession>A0A9Q3ERP6</accession>
<sequence>MTIKKANQLWAKIEDQYASKTAVNRGRVWMDWQRIFYNGKLQNYINVCRKLMMELDAVSIKVPAELLLYSLLGKLGGDTDLHQIVKNLTLNEDIIKKPEKILTRLQDLAHLNIAEKKSQITSPTALVSNVEEPHKIVYYFVKGKHNIKCTTHKREDCWSKNPHLRPPRREKKHQHFDATAHLTTAQALMKTSKLQQPGKDPLILDCGATHHMFNSLKPFVAMAKTTKIQVETGDANSKLTAIGIGKVKILNHENTLIFKERLYVPNLKCNLISLLELFKKQLTVDQSDNVLSLNANGKEIIHGKLINKPMVITYTIPKALITNETNILWHDRLGHSGASVLKQLGLPTLQDSCLICEMNKAHKLPFKITLNQPYQP</sequence>
<feature type="domain" description="Retrovirus-related Pol polyprotein from transposon TNT 1-94-like beta-barrel" evidence="1">
    <location>
        <begin position="203"/>
        <end position="280"/>
    </location>
</feature>
<organism evidence="2 3">
    <name type="scientific">Austropuccinia psidii MF-1</name>
    <dbReference type="NCBI Taxonomy" id="1389203"/>
    <lineage>
        <taxon>Eukaryota</taxon>
        <taxon>Fungi</taxon>
        <taxon>Dikarya</taxon>
        <taxon>Basidiomycota</taxon>
        <taxon>Pucciniomycotina</taxon>
        <taxon>Pucciniomycetes</taxon>
        <taxon>Pucciniales</taxon>
        <taxon>Sphaerophragmiaceae</taxon>
        <taxon>Austropuccinia</taxon>
    </lineage>
</organism>
<comment type="caution">
    <text evidence="2">The sequence shown here is derived from an EMBL/GenBank/DDBJ whole genome shotgun (WGS) entry which is preliminary data.</text>
</comment>
<keyword evidence="3" id="KW-1185">Reference proteome</keyword>
<proteinExistence type="predicted"/>
<protein>
    <recommendedName>
        <fullName evidence="1">Retrovirus-related Pol polyprotein from transposon TNT 1-94-like beta-barrel domain-containing protein</fullName>
    </recommendedName>
</protein>
<evidence type="ECO:0000313" key="2">
    <source>
        <dbReference type="EMBL" id="MBW0525844.1"/>
    </source>
</evidence>
<gene>
    <name evidence="2" type="ORF">O181_065559</name>
</gene>
<dbReference type="OrthoDB" id="3251181at2759"/>
<evidence type="ECO:0000313" key="3">
    <source>
        <dbReference type="Proteomes" id="UP000765509"/>
    </source>
</evidence>
<dbReference type="EMBL" id="AVOT02032113">
    <property type="protein sequence ID" value="MBW0525844.1"/>
    <property type="molecule type" value="Genomic_DNA"/>
</dbReference>
<dbReference type="Proteomes" id="UP000765509">
    <property type="component" value="Unassembled WGS sequence"/>
</dbReference>
<reference evidence="2" key="1">
    <citation type="submission" date="2021-03" db="EMBL/GenBank/DDBJ databases">
        <title>Draft genome sequence of rust myrtle Austropuccinia psidii MF-1, a brazilian biotype.</title>
        <authorList>
            <person name="Quecine M.C."/>
            <person name="Pachon D.M.R."/>
            <person name="Bonatelli M.L."/>
            <person name="Correr F.H."/>
            <person name="Franceschini L.M."/>
            <person name="Leite T.F."/>
            <person name="Margarido G.R.A."/>
            <person name="Almeida C.A."/>
            <person name="Ferrarezi J.A."/>
            <person name="Labate C.A."/>
        </authorList>
    </citation>
    <scope>NUCLEOTIDE SEQUENCE</scope>
    <source>
        <strain evidence="2">MF-1</strain>
    </source>
</reference>
<evidence type="ECO:0000259" key="1">
    <source>
        <dbReference type="Pfam" id="PF22936"/>
    </source>
</evidence>
<dbReference type="Pfam" id="PF22936">
    <property type="entry name" value="Pol_BBD"/>
    <property type="match status" value="1"/>
</dbReference>
<dbReference type="InterPro" id="IPR054722">
    <property type="entry name" value="PolX-like_BBD"/>
</dbReference>